<gene>
    <name evidence="5" type="ORF">PGTG_01926</name>
</gene>
<dbReference type="NCBIfam" id="TIGR00062">
    <property type="entry name" value="L27"/>
    <property type="match status" value="1"/>
</dbReference>
<dbReference type="GO" id="GO:0003735">
    <property type="term" value="F:structural constituent of ribosome"/>
    <property type="evidence" value="ECO:0007669"/>
    <property type="project" value="InterPro"/>
</dbReference>
<comment type="similarity">
    <text evidence="1">Belongs to the isocitrate and isopropylmalate dehydrogenases family.</text>
</comment>
<dbReference type="GO" id="GO:0004449">
    <property type="term" value="F:isocitrate dehydrogenase (NAD+) activity"/>
    <property type="evidence" value="ECO:0000318"/>
    <property type="project" value="GO_Central"/>
</dbReference>
<dbReference type="InParanoid" id="E3JTK8"/>
<dbReference type="GO" id="GO:0006102">
    <property type="term" value="P:isocitrate metabolic process"/>
    <property type="evidence" value="ECO:0000318"/>
    <property type="project" value="GO_Central"/>
</dbReference>
<dbReference type="SMART" id="SM01329">
    <property type="entry name" value="Iso_dh"/>
    <property type="match status" value="1"/>
</dbReference>
<dbReference type="Pfam" id="PF01016">
    <property type="entry name" value="Ribosomal_L27"/>
    <property type="match status" value="1"/>
</dbReference>
<dbReference type="GO" id="GO:0006412">
    <property type="term" value="P:translation"/>
    <property type="evidence" value="ECO:0007669"/>
    <property type="project" value="InterPro"/>
</dbReference>
<evidence type="ECO:0000313" key="5">
    <source>
        <dbReference type="EMBL" id="EFP75333.2"/>
    </source>
</evidence>
<feature type="compositionally biased region" description="Basic and acidic residues" evidence="3">
    <location>
        <begin position="647"/>
        <end position="664"/>
    </location>
</feature>
<feature type="region of interest" description="Disordered" evidence="3">
    <location>
        <begin position="625"/>
        <end position="664"/>
    </location>
</feature>
<evidence type="ECO:0000256" key="2">
    <source>
        <dbReference type="ARBA" id="ARBA00023002"/>
    </source>
</evidence>
<dbReference type="Proteomes" id="UP000008783">
    <property type="component" value="Unassembled WGS sequence"/>
</dbReference>
<dbReference type="GO" id="GO:0006099">
    <property type="term" value="P:tricarboxylic acid cycle"/>
    <property type="evidence" value="ECO:0000318"/>
    <property type="project" value="GO_Central"/>
</dbReference>
<reference evidence="6" key="2">
    <citation type="journal article" date="2011" name="Proc. Natl. Acad. Sci. U.S.A.">
        <title>Obligate biotrophy features unraveled by the genomic analysis of rust fungi.</title>
        <authorList>
            <person name="Duplessis S."/>
            <person name="Cuomo C.A."/>
            <person name="Lin Y.-C."/>
            <person name="Aerts A."/>
            <person name="Tisserant E."/>
            <person name="Veneault-Fourrey C."/>
            <person name="Joly D.L."/>
            <person name="Hacquard S."/>
            <person name="Amselem J."/>
            <person name="Cantarel B.L."/>
            <person name="Chiu R."/>
            <person name="Coutinho P.M."/>
            <person name="Feau N."/>
            <person name="Field M."/>
            <person name="Frey P."/>
            <person name="Gelhaye E."/>
            <person name="Goldberg J."/>
            <person name="Grabherr M.G."/>
            <person name="Kodira C.D."/>
            <person name="Kohler A."/>
            <person name="Kuees U."/>
            <person name="Lindquist E.A."/>
            <person name="Lucas S.M."/>
            <person name="Mago R."/>
            <person name="Mauceli E."/>
            <person name="Morin E."/>
            <person name="Murat C."/>
            <person name="Pangilinan J.L."/>
            <person name="Park R."/>
            <person name="Pearson M."/>
            <person name="Quesneville H."/>
            <person name="Rouhier N."/>
            <person name="Sakthikumar S."/>
            <person name="Salamov A.A."/>
            <person name="Schmutz J."/>
            <person name="Selles B."/>
            <person name="Shapiro H."/>
            <person name="Tanguay P."/>
            <person name="Tuskan G.A."/>
            <person name="Henrissat B."/>
            <person name="Van de Peer Y."/>
            <person name="Rouze P."/>
            <person name="Ellis J.G."/>
            <person name="Dodds P.N."/>
            <person name="Schein J.E."/>
            <person name="Zhong S."/>
            <person name="Hamelin R.C."/>
            <person name="Grigoriev I.V."/>
            <person name="Szabo L.J."/>
            <person name="Martin F."/>
        </authorList>
    </citation>
    <scope>NUCLEOTIDE SEQUENCE [LARGE SCALE GENOMIC DNA]</scope>
    <source>
        <strain evidence="6">CRL 75-36-700-3 / race SCCL</strain>
    </source>
</reference>
<evidence type="ECO:0000259" key="4">
    <source>
        <dbReference type="SMART" id="SM01329"/>
    </source>
</evidence>
<dbReference type="eggNOG" id="KOG4600">
    <property type="taxonomic scope" value="Eukaryota"/>
</dbReference>
<dbReference type="Gene3D" id="3.40.718.10">
    <property type="entry name" value="Isopropylmalate Dehydrogenase"/>
    <property type="match status" value="1"/>
</dbReference>
<dbReference type="RefSeq" id="XP_003319752.2">
    <property type="nucleotide sequence ID" value="XM_003319704.2"/>
</dbReference>
<proteinExistence type="inferred from homology"/>
<dbReference type="InterPro" id="IPR018261">
    <property type="entry name" value="Ribosomal_bL27_CS"/>
</dbReference>
<protein>
    <recommendedName>
        <fullName evidence="4">Isopropylmalate dehydrogenase-like domain-containing protein</fullName>
    </recommendedName>
</protein>
<dbReference type="KEGG" id="pgr:PGTG_01926"/>
<dbReference type="Gene3D" id="2.40.50.100">
    <property type="match status" value="1"/>
</dbReference>
<dbReference type="EMBL" id="DS178263">
    <property type="protein sequence ID" value="EFP75333.2"/>
    <property type="molecule type" value="Genomic_DNA"/>
</dbReference>
<keyword evidence="6" id="KW-1185">Reference proteome</keyword>
<feature type="domain" description="Isopropylmalate dehydrogenase-like" evidence="4">
    <location>
        <begin position="305"/>
        <end position="515"/>
    </location>
</feature>
<dbReference type="SUPFAM" id="SSF53659">
    <property type="entry name" value="Isocitrate/Isopropylmalate dehydrogenase-like"/>
    <property type="match status" value="1"/>
</dbReference>
<evidence type="ECO:0000256" key="1">
    <source>
        <dbReference type="ARBA" id="ARBA00007769"/>
    </source>
</evidence>
<evidence type="ECO:0000313" key="6">
    <source>
        <dbReference type="Proteomes" id="UP000008783"/>
    </source>
</evidence>
<sequence>MKSAGAKRSSRYIWCIKPCWAQSQVPLGRVPRGLGNVPRGLDWATCAGLGSWHTAKSRLADPKRWANGIIDIPQRQRFTIKERSTKARSLDSQGASTTQMVWVVGGFGSGGTLTWARPSEALSRPPPTLASAKRGLGECQGGFRLCHARLGIGQARLACFLPNLGMCPAELDTPCVPQRKAYALSRGLPWCYRQTDVAMLLLVRLSAVFGNWINFARAVVLPLRPDVSSSPRMKPTKPSINMITLTCRLRATSQSISRYQGQAKTFGSLISSQVAASPAGTSGKKPSSAETGAFKGFKLPDQTYKVTLIPGDGISPEISESVKAIYSAAKVPITWEERVVNPVNVDGRSTISQDVIGSIHQTTVALKGPLATPIGKGNVSFNPTPRRTLKPFANVRPCRSIDGFKNPYDNLNSVLIRENTEGECSGIEHENVAFSTNRPTNATALEPLGHHSLKPKTTFLAGSFQSIFGLTRSVNHSLGGLSHIPDIGFGLQIRTATKRAGGSTKNNRGSAGRRLGVKRFGGQKVEQGEIIIRQRGQRFHPGQDVYISKDHTIHAAIPGYVKFYQDPRGDHVGYRALSLRRQGMRKFVGVVADPDEQLPRNLPEEGRARYFNLIDLAARERNLAAKPPTPRIPQTAFARPVSIDSFSPDKHSSSRNKSEGSYDT</sequence>
<dbReference type="PROSITE" id="PS00831">
    <property type="entry name" value="RIBOSOMAL_L27"/>
    <property type="match status" value="1"/>
</dbReference>
<organism evidence="5 6">
    <name type="scientific">Puccinia graminis f. sp. tritici (strain CRL 75-36-700-3 / race SCCL)</name>
    <name type="common">Black stem rust fungus</name>
    <dbReference type="NCBI Taxonomy" id="418459"/>
    <lineage>
        <taxon>Eukaryota</taxon>
        <taxon>Fungi</taxon>
        <taxon>Dikarya</taxon>
        <taxon>Basidiomycota</taxon>
        <taxon>Pucciniomycotina</taxon>
        <taxon>Pucciniomycetes</taxon>
        <taxon>Pucciniales</taxon>
        <taxon>Pucciniaceae</taxon>
        <taxon>Puccinia</taxon>
    </lineage>
</organism>
<evidence type="ECO:0000256" key="3">
    <source>
        <dbReference type="SAM" id="MobiDB-lite"/>
    </source>
</evidence>
<dbReference type="VEuPathDB" id="FungiDB:PGTG_01926"/>
<keyword evidence="2" id="KW-0560">Oxidoreductase</keyword>
<dbReference type="STRING" id="418459.E3JTK8"/>
<dbReference type="SUPFAM" id="SSF110324">
    <property type="entry name" value="Ribosomal L27 protein-like"/>
    <property type="match status" value="1"/>
</dbReference>
<dbReference type="InterPro" id="IPR024084">
    <property type="entry name" value="IsoPropMal-DH-like_dom"/>
</dbReference>
<dbReference type="AlphaFoldDB" id="E3JTK8"/>
<dbReference type="eggNOG" id="KOG0785">
    <property type="taxonomic scope" value="Eukaryota"/>
</dbReference>
<dbReference type="InterPro" id="IPR001684">
    <property type="entry name" value="Ribosomal_bL27"/>
</dbReference>
<dbReference type="PANTHER" id="PTHR11835">
    <property type="entry name" value="DECARBOXYLATING DEHYDROGENASES-ISOCITRATE, ISOPROPYLMALATE, TARTRATE"/>
    <property type="match status" value="1"/>
</dbReference>
<dbReference type="GO" id="GO:0005739">
    <property type="term" value="C:mitochondrion"/>
    <property type="evidence" value="ECO:0000318"/>
    <property type="project" value="GO_Central"/>
</dbReference>
<dbReference type="PANTHER" id="PTHR11835:SF34">
    <property type="entry name" value="ISOCITRATE DEHYDROGENASE [NAD] SUBUNIT ALPHA, MITOCHONDRIAL"/>
    <property type="match status" value="1"/>
</dbReference>
<dbReference type="Pfam" id="PF00180">
    <property type="entry name" value="Iso_dh"/>
    <property type="match status" value="1"/>
</dbReference>
<reference key="1">
    <citation type="submission" date="2007-01" db="EMBL/GenBank/DDBJ databases">
        <title>The Genome Sequence of Puccinia graminis f. sp. tritici Strain CRL 75-36-700-3.</title>
        <authorList>
            <consortium name="The Broad Institute Genome Sequencing Platform"/>
            <person name="Birren B."/>
            <person name="Lander E."/>
            <person name="Galagan J."/>
            <person name="Nusbaum C."/>
            <person name="Devon K."/>
            <person name="Cuomo C."/>
            <person name="Jaffe D."/>
            <person name="Butler J."/>
            <person name="Alvarez P."/>
            <person name="Gnerre S."/>
            <person name="Grabherr M."/>
            <person name="Mauceli E."/>
            <person name="Brockman W."/>
            <person name="Young S."/>
            <person name="LaButti K."/>
            <person name="Sykes S."/>
            <person name="DeCaprio D."/>
            <person name="Crawford M."/>
            <person name="Koehrsen M."/>
            <person name="Engels R."/>
            <person name="Montgomery P."/>
            <person name="Pearson M."/>
            <person name="Howarth C."/>
            <person name="Larson L."/>
            <person name="White J."/>
            <person name="Zeng Q."/>
            <person name="Kodira C."/>
            <person name="Yandava C."/>
            <person name="Alvarado L."/>
            <person name="O'Leary S."/>
            <person name="Szabo L."/>
            <person name="Dean R."/>
            <person name="Schein J."/>
        </authorList>
    </citation>
    <scope>NUCLEOTIDE SEQUENCE</scope>
    <source>
        <strain>CRL 75-36-700-3</strain>
    </source>
</reference>
<accession>E3JTK8</accession>
<dbReference type="PRINTS" id="PR00063">
    <property type="entry name" value="RIBOSOMALL27"/>
</dbReference>
<dbReference type="OrthoDB" id="1867012at2759"/>
<dbReference type="GO" id="GO:0005840">
    <property type="term" value="C:ribosome"/>
    <property type="evidence" value="ECO:0007669"/>
    <property type="project" value="InterPro"/>
</dbReference>
<dbReference type="HOGENOM" id="CLU_413397_0_0_1"/>
<name>E3JTK8_PUCGT</name>
<dbReference type="GeneID" id="10542799"/>